<dbReference type="Gene3D" id="3.30.450.20">
    <property type="entry name" value="PAS domain"/>
    <property type="match status" value="1"/>
</dbReference>
<dbReference type="InterPro" id="IPR029787">
    <property type="entry name" value="Nucleotide_cyclase"/>
</dbReference>
<dbReference type="STRING" id="749222.Nitsa_1236"/>
<keyword evidence="6" id="KW-1185">Reference proteome</keyword>
<feature type="domain" description="PAS" evidence="2">
    <location>
        <begin position="222"/>
        <end position="293"/>
    </location>
</feature>
<dbReference type="Gene3D" id="3.30.70.270">
    <property type="match status" value="1"/>
</dbReference>
<dbReference type="Proteomes" id="UP000008633">
    <property type="component" value="Chromosome"/>
</dbReference>
<sequence length="779" mass="89166">MKKGPSQRNIKNALCKFLPICQKEILPFVVLQLFTHACRSLWFLLLSTLSLAIVLFSAGSVPALPLLLWAGSILIVIILRIVYVKQSLKKMDRQRNDQAQNQRKYLLFFLSAVVTSILLGMVIPLFIPYIHNVFLHFVLIIFIIGIAAGATAALFPSTLLAVTYTLFITLPLISYFLTLPDTYAFISALAIFMLVVVLTSIAQVTQSYMLEVYQQRKQLQMKEEELDALFTQTPTPIFYFDKELKIKKYNEAFQDFFEISSETTLDGFDLTQLKSQEAVEMMREVLKRGEPREYDGPYFSTFTSKDYWLRAKIAPLFNDEGELIGGIASFQDRTLEIKSIEYLEELATLDPLTELGNRRSFLQHLEHLVDEQKKGDLLSLLFYLDLNHFKPINDTLGHHFGDLVLKEVSRLLKSLVPDEAMVFRLGGDEFVILHPKCCPTEEEARKRGAVFARKINKTLSKKLIIGDYRLSIHASIGIIVITPQMHNSDEIIRRADISMYQAKSRHLEYAFYDSSMDENQRKNFFIHQEMARNDFLNQLVLYFQPLHALGCSKLVGAEALIRWHHPTLGLLTPAEFISLAIESGEIQKIGHWIREETCKAFIYFRENGCPLEFISTNVDARELGYNNFTKEILDLLEKYDLDPSNLVLEITENSLIDNFERYHIIFETLKKAGVRWAIDDFGIGYSSLSYLERLSFSILKIDQSFITSMVTSSNAAFLIGHIVDIAAKLGYQVVAEGIESRAQMQKLLEISPNIMCQGYYFGHPLPREEFCKLLPAKEA</sequence>
<dbReference type="OrthoDB" id="5372181at2"/>
<reference evidence="6" key="2">
    <citation type="submission" date="2011-01" db="EMBL/GenBank/DDBJ databases">
        <title>The complete genome of Nitratifractor salsuginis DSM 16511.</title>
        <authorList>
            <consortium name="US DOE Joint Genome Institute (JGI-PGF)"/>
            <person name="Lucas S."/>
            <person name="Copeland A."/>
            <person name="Lapidus A."/>
            <person name="Bruce D."/>
            <person name="Goodwin L."/>
            <person name="Pitluck S."/>
            <person name="Kyrpides N."/>
            <person name="Mavromatis K."/>
            <person name="Ivanova N."/>
            <person name="Mikhailova N."/>
            <person name="Zeytun A."/>
            <person name="Detter J.C."/>
            <person name="Tapia R."/>
            <person name="Han C."/>
            <person name="Land M."/>
            <person name="Hauser L."/>
            <person name="Markowitz V."/>
            <person name="Cheng J.-F."/>
            <person name="Hugenholtz P."/>
            <person name="Woyke T."/>
            <person name="Wu D."/>
            <person name="Tindall B."/>
            <person name="Schuetze A."/>
            <person name="Brambilla E."/>
            <person name="Klenk H.-P."/>
            <person name="Eisen J.A."/>
        </authorList>
    </citation>
    <scope>NUCLEOTIDE SEQUENCE [LARGE SCALE GENOMIC DNA]</scope>
    <source>
        <strain evidence="6">DSM 16511 / JCM 12458 / E9I37-1</strain>
    </source>
</reference>
<dbReference type="HOGENOM" id="CLU_000445_70_49_7"/>
<dbReference type="InterPro" id="IPR000160">
    <property type="entry name" value="GGDEF_dom"/>
</dbReference>
<keyword evidence="1" id="KW-0472">Membrane</keyword>
<dbReference type="KEGG" id="nsa:Nitsa_1236"/>
<accession>E6WYH7</accession>
<dbReference type="InterPro" id="IPR000014">
    <property type="entry name" value="PAS"/>
</dbReference>
<dbReference type="PANTHER" id="PTHR44757">
    <property type="entry name" value="DIGUANYLATE CYCLASE DGCP"/>
    <property type="match status" value="1"/>
</dbReference>
<organism evidence="5 6">
    <name type="scientific">Nitratifractor salsuginis (strain DSM 16511 / JCM 12458 / E9I37-1)</name>
    <dbReference type="NCBI Taxonomy" id="749222"/>
    <lineage>
        <taxon>Bacteria</taxon>
        <taxon>Pseudomonadati</taxon>
        <taxon>Campylobacterota</taxon>
        <taxon>Epsilonproteobacteria</taxon>
        <taxon>Campylobacterales</taxon>
        <taxon>Sulfurovaceae</taxon>
        <taxon>Nitratifractor</taxon>
    </lineage>
</organism>
<dbReference type="CDD" id="cd01948">
    <property type="entry name" value="EAL"/>
    <property type="match status" value="1"/>
</dbReference>
<dbReference type="PROSITE" id="PS50887">
    <property type="entry name" value="GGDEF"/>
    <property type="match status" value="1"/>
</dbReference>
<dbReference type="EMBL" id="CP002452">
    <property type="protein sequence ID" value="ADV46489.1"/>
    <property type="molecule type" value="Genomic_DNA"/>
</dbReference>
<dbReference type="SMART" id="SM00052">
    <property type="entry name" value="EAL"/>
    <property type="match status" value="1"/>
</dbReference>
<feature type="transmembrane region" description="Helical" evidence="1">
    <location>
        <begin position="41"/>
        <end position="60"/>
    </location>
</feature>
<dbReference type="SUPFAM" id="SSF55073">
    <property type="entry name" value="Nucleotide cyclase"/>
    <property type="match status" value="1"/>
</dbReference>
<feature type="transmembrane region" description="Helical" evidence="1">
    <location>
        <begin position="183"/>
        <end position="202"/>
    </location>
</feature>
<gene>
    <name evidence="5" type="ordered locus">Nitsa_1236</name>
</gene>
<dbReference type="eggNOG" id="COG3290">
    <property type="taxonomic scope" value="Bacteria"/>
</dbReference>
<dbReference type="Gene3D" id="3.20.20.450">
    <property type="entry name" value="EAL domain"/>
    <property type="match status" value="1"/>
</dbReference>
<dbReference type="RefSeq" id="WP_013554180.1">
    <property type="nucleotide sequence ID" value="NC_014935.1"/>
</dbReference>
<dbReference type="Pfam" id="PF00990">
    <property type="entry name" value="GGDEF"/>
    <property type="match status" value="1"/>
</dbReference>
<evidence type="ECO:0000259" key="2">
    <source>
        <dbReference type="PROSITE" id="PS50112"/>
    </source>
</evidence>
<evidence type="ECO:0000259" key="3">
    <source>
        <dbReference type="PROSITE" id="PS50883"/>
    </source>
</evidence>
<keyword evidence="1" id="KW-0812">Transmembrane</keyword>
<dbReference type="CDD" id="cd01949">
    <property type="entry name" value="GGDEF"/>
    <property type="match status" value="1"/>
</dbReference>
<dbReference type="InterPro" id="IPR035919">
    <property type="entry name" value="EAL_sf"/>
</dbReference>
<name>E6WYH7_NITSE</name>
<dbReference type="InterPro" id="IPR013656">
    <property type="entry name" value="PAS_4"/>
</dbReference>
<dbReference type="InterPro" id="IPR001633">
    <property type="entry name" value="EAL_dom"/>
</dbReference>
<proteinExistence type="predicted"/>
<evidence type="ECO:0000313" key="5">
    <source>
        <dbReference type="EMBL" id="ADV46489.1"/>
    </source>
</evidence>
<protein>
    <submittedName>
        <fullName evidence="5">Diguanylate cyclase/phosphodiesterase with PAS/PAC sensor(S)</fullName>
    </submittedName>
</protein>
<dbReference type="SMART" id="SM00267">
    <property type="entry name" value="GGDEF"/>
    <property type="match status" value="1"/>
</dbReference>
<dbReference type="PROSITE" id="PS50883">
    <property type="entry name" value="EAL"/>
    <property type="match status" value="1"/>
</dbReference>
<dbReference type="Pfam" id="PF00563">
    <property type="entry name" value="EAL"/>
    <property type="match status" value="1"/>
</dbReference>
<evidence type="ECO:0000259" key="4">
    <source>
        <dbReference type="PROSITE" id="PS50887"/>
    </source>
</evidence>
<dbReference type="Pfam" id="PF08448">
    <property type="entry name" value="PAS_4"/>
    <property type="match status" value="1"/>
</dbReference>
<dbReference type="NCBIfam" id="TIGR00254">
    <property type="entry name" value="GGDEF"/>
    <property type="match status" value="1"/>
</dbReference>
<evidence type="ECO:0000256" key="1">
    <source>
        <dbReference type="SAM" id="Phobius"/>
    </source>
</evidence>
<dbReference type="AlphaFoldDB" id="E6WYH7"/>
<dbReference type="InterPro" id="IPR052155">
    <property type="entry name" value="Biofilm_reg_signaling"/>
</dbReference>
<feature type="domain" description="EAL" evidence="3">
    <location>
        <begin position="519"/>
        <end position="778"/>
    </location>
</feature>
<dbReference type="SUPFAM" id="SSF55785">
    <property type="entry name" value="PYP-like sensor domain (PAS domain)"/>
    <property type="match status" value="1"/>
</dbReference>
<dbReference type="SMART" id="SM00091">
    <property type="entry name" value="PAS"/>
    <property type="match status" value="1"/>
</dbReference>
<dbReference type="SUPFAM" id="SSF141868">
    <property type="entry name" value="EAL domain-like"/>
    <property type="match status" value="1"/>
</dbReference>
<reference evidence="5 6" key="1">
    <citation type="journal article" date="2011" name="Stand. Genomic Sci.">
        <title>Complete genome sequence of Nitratifractor salsuginis type strain (E9I37-1).</title>
        <authorList>
            <person name="Anderson I."/>
            <person name="Sikorski J."/>
            <person name="Zeytun A."/>
            <person name="Nolan M."/>
            <person name="Lapidus A."/>
            <person name="Lucas S."/>
            <person name="Hammon N."/>
            <person name="Deshpande S."/>
            <person name="Cheng J.F."/>
            <person name="Tapia R."/>
            <person name="Han C."/>
            <person name="Goodwin L."/>
            <person name="Pitluck S."/>
            <person name="Liolios K."/>
            <person name="Pagani I."/>
            <person name="Ivanova N."/>
            <person name="Huntemann M."/>
            <person name="Mavromatis K."/>
            <person name="Ovchinikova G."/>
            <person name="Pati A."/>
            <person name="Chen A."/>
            <person name="Palaniappan K."/>
            <person name="Land M."/>
            <person name="Hauser L."/>
            <person name="Brambilla E.M."/>
            <person name="Ngatchou-Djao O.D."/>
            <person name="Rohde M."/>
            <person name="Tindall B.J."/>
            <person name="Goker M."/>
            <person name="Detter J.C."/>
            <person name="Woyke T."/>
            <person name="Bristow J."/>
            <person name="Eisen J.A."/>
            <person name="Markowitz V."/>
            <person name="Hugenholtz P."/>
            <person name="Klenk H.P."/>
            <person name="Kyrpides N.C."/>
        </authorList>
    </citation>
    <scope>NUCLEOTIDE SEQUENCE [LARGE SCALE GENOMIC DNA]</scope>
    <source>
        <strain evidence="6">DSM 16511 / JCM 12458 / E9I37-1</strain>
    </source>
</reference>
<dbReference type="PROSITE" id="PS50112">
    <property type="entry name" value="PAS"/>
    <property type="match status" value="1"/>
</dbReference>
<dbReference type="eggNOG" id="COG5001">
    <property type="taxonomic scope" value="Bacteria"/>
</dbReference>
<feature type="transmembrane region" description="Helical" evidence="1">
    <location>
        <begin position="66"/>
        <end position="84"/>
    </location>
</feature>
<dbReference type="PANTHER" id="PTHR44757:SF2">
    <property type="entry name" value="BIOFILM ARCHITECTURE MAINTENANCE PROTEIN MBAA"/>
    <property type="match status" value="1"/>
</dbReference>
<dbReference type="InterPro" id="IPR043128">
    <property type="entry name" value="Rev_trsase/Diguanyl_cyclase"/>
</dbReference>
<dbReference type="InterPro" id="IPR035965">
    <property type="entry name" value="PAS-like_dom_sf"/>
</dbReference>
<feature type="transmembrane region" description="Helical" evidence="1">
    <location>
        <begin position="133"/>
        <end position="152"/>
    </location>
</feature>
<feature type="transmembrane region" description="Helical" evidence="1">
    <location>
        <begin position="105"/>
        <end position="127"/>
    </location>
</feature>
<evidence type="ECO:0000313" key="6">
    <source>
        <dbReference type="Proteomes" id="UP000008633"/>
    </source>
</evidence>
<feature type="domain" description="GGDEF" evidence="4">
    <location>
        <begin position="377"/>
        <end position="514"/>
    </location>
</feature>
<keyword evidence="1" id="KW-1133">Transmembrane helix</keyword>